<dbReference type="Proteomes" id="UP000535182">
    <property type="component" value="Unassembled WGS sequence"/>
</dbReference>
<gene>
    <name evidence="1" type="ORF">HDF14_004353</name>
</gene>
<accession>A0A9X0QHR0</accession>
<sequence length="60" mass="6694">MAAPRETFLGHLVSASVEVLKRRVSQEFHVEKHSPQNCLTGFNFIAPVAILSGRYGMLDH</sequence>
<protein>
    <submittedName>
        <fullName evidence="1">Uncharacterized protein</fullName>
    </submittedName>
</protein>
<keyword evidence="2" id="KW-1185">Reference proteome</keyword>
<dbReference type="EMBL" id="JACHEB010000011">
    <property type="protein sequence ID" value="MBB5330717.1"/>
    <property type="molecule type" value="Genomic_DNA"/>
</dbReference>
<comment type="caution">
    <text evidence="1">The sequence shown here is derived from an EMBL/GenBank/DDBJ whole genome shotgun (WGS) entry which is preliminary data.</text>
</comment>
<reference evidence="1 2" key="1">
    <citation type="submission" date="2020-08" db="EMBL/GenBank/DDBJ databases">
        <title>Genomic Encyclopedia of Type Strains, Phase IV (KMG-V): Genome sequencing to study the core and pangenomes of soil and plant-associated prokaryotes.</title>
        <authorList>
            <person name="Whitman W."/>
        </authorList>
    </citation>
    <scope>NUCLEOTIDE SEQUENCE [LARGE SCALE GENOMIC DNA]</scope>
    <source>
        <strain evidence="1 2">X5P2</strain>
    </source>
</reference>
<name>A0A9X0QHR0_9BACT</name>
<dbReference type="RefSeq" id="WP_260698467.1">
    <property type="nucleotide sequence ID" value="NZ_JACHEB010000011.1"/>
</dbReference>
<organism evidence="1 2">
    <name type="scientific">Tunturiibacter gelidiferens</name>
    <dbReference type="NCBI Taxonomy" id="3069689"/>
    <lineage>
        <taxon>Bacteria</taxon>
        <taxon>Pseudomonadati</taxon>
        <taxon>Acidobacteriota</taxon>
        <taxon>Terriglobia</taxon>
        <taxon>Terriglobales</taxon>
        <taxon>Acidobacteriaceae</taxon>
        <taxon>Tunturiibacter</taxon>
    </lineage>
</organism>
<proteinExistence type="predicted"/>
<evidence type="ECO:0000313" key="1">
    <source>
        <dbReference type="EMBL" id="MBB5330717.1"/>
    </source>
</evidence>
<dbReference type="AlphaFoldDB" id="A0A9X0QHR0"/>
<evidence type="ECO:0000313" key="2">
    <source>
        <dbReference type="Proteomes" id="UP000535182"/>
    </source>
</evidence>